<keyword evidence="1" id="KW-0472">Membrane</keyword>
<evidence type="ECO:0000256" key="1">
    <source>
        <dbReference type="SAM" id="Phobius"/>
    </source>
</evidence>
<evidence type="ECO:0000313" key="3">
    <source>
        <dbReference type="Proteomes" id="UP000199158"/>
    </source>
</evidence>
<keyword evidence="1" id="KW-0812">Transmembrane</keyword>
<keyword evidence="1" id="KW-1133">Transmembrane helix</keyword>
<accession>A0A1H8B117</accession>
<evidence type="ECO:0000313" key="2">
    <source>
        <dbReference type="EMBL" id="SEM75929.1"/>
    </source>
</evidence>
<name>A0A1H8B117_9FIRM</name>
<protein>
    <submittedName>
        <fullName evidence="2">Uncharacterized protein</fullName>
    </submittedName>
</protein>
<reference evidence="2 3" key="1">
    <citation type="submission" date="2016-10" db="EMBL/GenBank/DDBJ databases">
        <authorList>
            <person name="de Groot N.N."/>
        </authorList>
    </citation>
    <scope>NUCLEOTIDE SEQUENCE [LARGE SCALE GENOMIC DNA]</scope>
    <source>
        <strain evidence="2 3">CGMCC 1.5070</strain>
    </source>
</reference>
<dbReference type="EMBL" id="FOCG01000001">
    <property type="protein sequence ID" value="SEM75929.1"/>
    <property type="molecule type" value="Genomic_DNA"/>
</dbReference>
<keyword evidence="3" id="KW-1185">Reference proteome</keyword>
<dbReference type="Proteomes" id="UP000199158">
    <property type="component" value="Unassembled WGS sequence"/>
</dbReference>
<organism evidence="2 3">
    <name type="scientific">Hydrogenoanaerobacterium saccharovorans</name>
    <dbReference type="NCBI Taxonomy" id="474960"/>
    <lineage>
        <taxon>Bacteria</taxon>
        <taxon>Bacillati</taxon>
        <taxon>Bacillota</taxon>
        <taxon>Clostridia</taxon>
        <taxon>Eubacteriales</taxon>
        <taxon>Oscillospiraceae</taxon>
        <taxon>Hydrogenoanaerobacterium</taxon>
    </lineage>
</organism>
<dbReference type="RefSeq" id="WP_092753411.1">
    <property type="nucleotide sequence ID" value="NZ_FOCG01000001.1"/>
</dbReference>
<feature type="transmembrane region" description="Helical" evidence="1">
    <location>
        <begin position="12"/>
        <end position="32"/>
    </location>
</feature>
<sequence>MSKFIELFGNSAFTALIGALFGGTISVIGQLITSRCSNNHVEKMYNLKRMNHKKELNFKYKKQSYIMFLKWANQMTSILQKRKLAAITGKLISDDTDICVEDIFAELQLYASDRIYSLCWDFFNSSFENKSATNDILIKISKEMKLDLEI</sequence>
<dbReference type="AlphaFoldDB" id="A0A1H8B117"/>
<gene>
    <name evidence="2" type="ORF">SAMN05216180_1623</name>
</gene>
<dbReference type="STRING" id="474960.SAMN05216180_1623"/>
<proteinExistence type="predicted"/>